<organism evidence="1 2">
    <name type="scientific">Pistacia integerrima</name>
    <dbReference type="NCBI Taxonomy" id="434235"/>
    <lineage>
        <taxon>Eukaryota</taxon>
        <taxon>Viridiplantae</taxon>
        <taxon>Streptophyta</taxon>
        <taxon>Embryophyta</taxon>
        <taxon>Tracheophyta</taxon>
        <taxon>Spermatophyta</taxon>
        <taxon>Magnoliopsida</taxon>
        <taxon>eudicotyledons</taxon>
        <taxon>Gunneridae</taxon>
        <taxon>Pentapetalae</taxon>
        <taxon>rosids</taxon>
        <taxon>malvids</taxon>
        <taxon>Sapindales</taxon>
        <taxon>Anacardiaceae</taxon>
        <taxon>Pistacia</taxon>
    </lineage>
</organism>
<evidence type="ECO:0000313" key="1">
    <source>
        <dbReference type="EMBL" id="KAJ0049153.1"/>
    </source>
</evidence>
<sequence>MFVKLANYKVGVIPVRYHRVLCSKQGRVKFEIKGNRYWTLVTVYNVGGAGDVTNVKINGV</sequence>
<name>A0ACC0ZD92_9ROSI</name>
<gene>
    <name evidence="1" type="ORF">Pint_15153</name>
</gene>
<comment type="caution">
    <text evidence="1">The sequence shown here is derived from an EMBL/GenBank/DDBJ whole genome shotgun (WGS) entry which is preliminary data.</text>
</comment>
<dbReference type="Proteomes" id="UP001163603">
    <property type="component" value="Chromosome 2"/>
</dbReference>
<evidence type="ECO:0000313" key="2">
    <source>
        <dbReference type="Proteomes" id="UP001163603"/>
    </source>
</evidence>
<proteinExistence type="predicted"/>
<accession>A0ACC0ZD92</accession>
<dbReference type="EMBL" id="CM047737">
    <property type="protein sequence ID" value="KAJ0049153.1"/>
    <property type="molecule type" value="Genomic_DNA"/>
</dbReference>
<keyword evidence="2" id="KW-1185">Reference proteome</keyword>
<reference evidence="2" key="1">
    <citation type="journal article" date="2023" name="G3 (Bethesda)">
        <title>Genome assembly and association tests identify interacting loci associated with vigor, precocity, and sex in interspecific pistachio rootstocks.</title>
        <authorList>
            <person name="Palmer W."/>
            <person name="Jacygrad E."/>
            <person name="Sagayaradj S."/>
            <person name="Cavanaugh K."/>
            <person name="Han R."/>
            <person name="Bertier L."/>
            <person name="Beede B."/>
            <person name="Kafkas S."/>
            <person name="Golino D."/>
            <person name="Preece J."/>
            <person name="Michelmore R."/>
        </authorList>
    </citation>
    <scope>NUCLEOTIDE SEQUENCE [LARGE SCALE GENOMIC DNA]</scope>
</reference>
<protein>
    <submittedName>
        <fullName evidence="1">Uncharacterized protein</fullName>
    </submittedName>
</protein>